<comment type="subcellular location">
    <subcellularLocation>
        <location evidence="1">Membrane</location>
        <topology evidence="1">Single-pass membrane protein</topology>
    </subcellularLocation>
</comment>
<keyword evidence="5" id="KW-0175">Coiled coil</keyword>
<evidence type="ECO:0000256" key="3">
    <source>
        <dbReference type="ARBA" id="ARBA00022989"/>
    </source>
</evidence>
<comment type="caution">
    <text evidence="8">The sequence shown here is derived from an EMBL/GenBank/DDBJ whole genome shotgun (WGS) entry which is preliminary data.</text>
</comment>
<keyword evidence="3" id="KW-1133">Transmembrane helix</keyword>
<dbReference type="InterPro" id="IPR039306">
    <property type="entry name" value="MYOB"/>
</dbReference>
<feature type="coiled-coil region" evidence="5">
    <location>
        <begin position="303"/>
        <end position="401"/>
    </location>
</feature>
<dbReference type="EMBL" id="JBAMMX010000025">
    <property type="protein sequence ID" value="KAK6915385.1"/>
    <property type="molecule type" value="Genomic_DNA"/>
</dbReference>
<name>A0AAN8UH33_9MAGN</name>
<feature type="compositionally biased region" description="Polar residues" evidence="6">
    <location>
        <begin position="139"/>
        <end position="161"/>
    </location>
</feature>
<dbReference type="InterPro" id="IPR007656">
    <property type="entry name" value="GTD-bd"/>
</dbReference>
<keyword evidence="2" id="KW-0812">Transmembrane</keyword>
<keyword evidence="4" id="KW-0472">Membrane</keyword>
<dbReference type="Pfam" id="PF04576">
    <property type="entry name" value="Zein-binding"/>
    <property type="match status" value="1"/>
</dbReference>
<reference evidence="8 9" key="1">
    <citation type="submission" date="2023-12" db="EMBL/GenBank/DDBJ databases">
        <title>A high-quality genome assembly for Dillenia turbinata (Dilleniales).</title>
        <authorList>
            <person name="Chanderbali A."/>
        </authorList>
    </citation>
    <scope>NUCLEOTIDE SEQUENCE [LARGE SCALE GENOMIC DNA]</scope>
    <source>
        <strain evidence="8">LSX21</strain>
        <tissue evidence="8">Leaf</tissue>
    </source>
</reference>
<gene>
    <name evidence="8" type="ORF">RJ641_020502</name>
</gene>
<feature type="compositionally biased region" description="Basic and acidic residues" evidence="6">
    <location>
        <begin position="115"/>
        <end position="126"/>
    </location>
</feature>
<dbReference type="Proteomes" id="UP001370490">
    <property type="component" value="Unassembled WGS sequence"/>
</dbReference>
<evidence type="ECO:0000256" key="2">
    <source>
        <dbReference type="ARBA" id="ARBA00022692"/>
    </source>
</evidence>
<evidence type="ECO:0000256" key="4">
    <source>
        <dbReference type="ARBA" id="ARBA00023136"/>
    </source>
</evidence>
<dbReference type="AlphaFoldDB" id="A0AAN8UH33"/>
<evidence type="ECO:0000313" key="8">
    <source>
        <dbReference type="EMBL" id="KAK6915385.1"/>
    </source>
</evidence>
<accession>A0AAN8UH33</accession>
<evidence type="ECO:0000256" key="6">
    <source>
        <dbReference type="SAM" id="MobiDB-lite"/>
    </source>
</evidence>
<proteinExistence type="predicted"/>
<evidence type="ECO:0000259" key="7">
    <source>
        <dbReference type="PROSITE" id="PS51775"/>
    </source>
</evidence>
<evidence type="ECO:0000256" key="5">
    <source>
        <dbReference type="SAM" id="Coils"/>
    </source>
</evidence>
<protein>
    <submittedName>
        <fullName evidence="8">GTD-binding domain</fullName>
    </submittedName>
</protein>
<dbReference type="GO" id="GO:0016020">
    <property type="term" value="C:membrane"/>
    <property type="evidence" value="ECO:0007669"/>
    <property type="project" value="UniProtKB-SubCell"/>
</dbReference>
<dbReference type="GO" id="GO:0080115">
    <property type="term" value="F:myosin XI tail binding"/>
    <property type="evidence" value="ECO:0007669"/>
    <property type="project" value="UniProtKB-ARBA"/>
</dbReference>
<dbReference type="PANTHER" id="PTHR31448:SF32">
    <property type="entry name" value="MYOSIN-BINDING PROTEIN 1"/>
    <property type="match status" value="1"/>
</dbReference>
<organism evidence="8 9">
    <name type="scientific">Dillenia turbinata</name>
    <dbReference type="NCBI Taxonomy" id="194707"/>
    <lineage>
        <taxon>Eukaryota</taxon>
        <taxon>Viridiplantae</taxon>
        <taxon>Streptophyta</taxon>
        <taxon>Embryophyta</taxon>
        <taxon>Tracheophyta</taxon>
        <taxon>Spermatophyta</taxon>
        <taxon>Magnoliopsida</taxon>
        <taxon>eudicotyledons</taxon>
        <taxon>Gunneridae</taxon>
        <taxon>Pentapetalae</taxon>
        <taxon>Dilleniales</taxon>
        <taxon>Dilleniaceae</taxon>
        <taxon>Dillenia</taxon>
    </lineage>
</organism>
<sequence length="658" mass="74005">MGRSEEIEGQKRVFRSIRLGKRGRLPRRKEEENYNYDERKIEGNDQTQKFQKNLLLRVGVVSLIQPTHKLFCDDQSLISHLSNLQGVEYQANPDVRTELISFDGDMPSLSNSKQESGEGSRERGTEEACQESVNENEDVTNTCTEPSTRTGTGSELNPSLSDASLQVPNYLDLSDAYMLAVANRGGQLPGMLAGQWSGKDSALNEDLKLMLSQLSASRGMELFLNNISPRVSGNANNLKSSVQSSSIELQILQKRVSLERIDSGLESIGLQILQKRVSLDRNDSGLESLDGSMVSEIEGESLIDRLKREIEHERKVISSLYRELDEQRNASADAANLALAMITRLQEEKATLQTEGLQCLRMMEEQSEYDLDALHKANDLLVEKEKEIQDLEAELEFHRNKFPNKSMIEKIEESSCDLESGEVKAKHLDDSRTEDCTTLSCNLAHLRFDICDEVRCNQVAEEPCGSDRSDRAYKLHKEKNGSTLKTSILEFENERSFTLQSLKEIEMKLHLFSGSGVRVGLSNGEHTEQEVEEFGYLPELSHEKPGQRSDEMEVNAIFLRMEKSDSEEPQSASNVNLKLSSGMEGASSCFGEANILALVKQLSYLNNRIKALEADTNFLEHTINSLRAGDEGVLFIQQIAFHLRELRRIGIRREEDIA</sequence>
<feature type="domain" description="GTD-binding" evidence="7">
    <location>
        <begin position="301"/>
        <end position="399"/>
    </location>
</feature>
<evidence type="ECO:0000313" key="9">
    <source>
        <dbReference type="Proteomes" id="UP001370490"/>
    </source>
</evidence>
<evidence type="ECO:0000256" key="1">
    <source>
        <dbReference type="ARBA" id="ARBA00004167"/>
    </source>
</evidence>
<dbReference type="PROSITE" id="PS51775">
    <property type="entry name" value="GTD_BINDING"/>
    <property type="match status" value="1"/>
</dbReference>
<dbReference type="PANTHER" id="PTHR31448">
    <property type="entry name" value="MYOSIN-BINDING PROTEIN 2"/>
    <property type="match status" value="1"/>
</dbReference>
<keyword evidence="9" id="KW-1185">Reference proteome</keyword>
<feature type="region of interest" description="Disordered" evidence="6">
    <location>
        <begin position="102"/>
        <end position="161"/>
    </location>
</feature>